<evidence type="ECO:0000313" key="2">
    <source>
        <dbReference type="EMBL" id="KAG9277834.1"/>
    </source>
</evidence>
<proteinExistence type="predicted"/>
<organism evidence="2 3">
    <name type="scientific">Astyanax mexicanus</name>
    <name type="common">Blind cave fish</name>
    <name type="synonym">Astyanax fasciatus mexicanus</name>
    <dbReference type="NCBI Taxonomy" id="7994"/>
    <lineage>
        <taxon>Eukaryota</taxon>
        <taxon>Metazoa</taxon>
        <taxon>Chordata</taxon>
        <taxon>Craniata</taxon>
        <taxon>Vertebrata</taxon>
        <taxon>Euteleostomi</taxon>
        <taxon>Actinopterygii</taxon>
        <taxon>Neopterygii</taxon>
        <taxon>Teleostei</taxon>
        <taxon>Ostariophysi</taxon>
        <taxon>Characiformes</taxon>
        <taxon>Characoidei</taxon>
        <taxon>Acestrorhamphidae</taxon>
        <taxon>Acestrorhamphinae</taxon>
        <taxon>Astyanax</taxon>
    </lineage>
</organism>
<accession>A0A8T2M3S1</accession>
<sequence>MKKRAFQTDISNRSKTQDNSSEEQDTAELQPPQKTSDGQSGWLCASMFPGWSVVVRSSPAGTRFRLLEFRV</sequence>
<gene>
    <name evidence="2" type="ORF">AMEX_G7880</name>
</gene>
<dbReference type="Proteomes" id="UP000752171">
    <property type="component" value="Unassembled WGS sequence"/>
</dbReference>
<feature type="compositionally biased region" description="Polar residues" evidence="1">
    <location>
        <begin position="8"/>
        <end position="19"/>
    </location>
</feature>
<evidence type="ECO:0000256" key="1">
    <source>
        <dbReference type="SAM" id="MobiDB-lite"/>
    </source>
</evidence>
<reference evidence="2 3" key="1">
    <citation type="submission" date="2021-07" db="EMBL/GenBank/DDBJ databases">
        <authorList>
            <person name="Imarazene B."/>
            <person name="Zahm M."/>
            <person name="Klopp C."/>
            <person name="Cabau C."/>
            <person name="Beille S."/>
            <person name="Jouanno E."/>
            <person name="Castinel A."/>
            <person name="Lluch J."/>
            <person name="Gil L."/>
            <person name="Kuchtly C."/>
            <person name="Lopez Roques C."/>
            <person name="Donnadieu C."/>
            <person name="Parrinello H."/>
            <person name="Journot L."/>
            <person name="Du K."/>
            <person name="Schartl M."/>
            <person name="Retaux S."/>
            <person name="Guiguen Y."/>
        </authorList>
    </citation>
    <scope>NUCLEOTIDE SEQUENCE [LARGE SCALE GENOMIC DNA]</scope>
    <source>
        <strain evidence="2">Pach_M1</strain>
        <tissue evidence="2">Testis</tissue>
    </source>
</reference>
<comment type="caution">
    <text evidence="2">The sequence shown here is derived from an EMBL/GenBank/DDBJ whole genome shotgun (WGS) entry which is preliminary data.</text>
</comment>
<dbReference type="EMBL" id="JAICCE010000005">
    <property type="protein sequence ID" value="KAG9277834.1"/>
    <property type="molecule type" value="Genomic_DNA"/>
</dbReference>
<feature type="region of interest" description="Disordered" evidence="1">
    <location>
        <begin position="1"/>
        <end position="41"/>
    </location>
</feature>
<protein>
    <submittedName>
        <fullName evidence="2">Uncharacterized protein</fullName>
    </submittedName>
</protein>
<evidence type="ECO:0000313" key="3">
    <source>
        <dbReference type="Proteomes" id="UP000752171"/>
    </source>
</evidence>
<name>A0A8T2M3S1_ASTMX</name>
<dbReference type="AlphaFoldDB" id="A0A8T2M3S1"/>